<evidence type="ECO:0000256" key="1">
    <source>
        <dbReference type="SAM" id="MobiDB-lite"/>
    </source>
</evidence>
<dbReference type="SUPFAM" id="SSF52540">
    <property type="entry name" value="P-loop containing nucleoside triphosphate hydrolases"/>
    <property type="match status" value="1"/>
</dbReference>
<proteinExistence type="predicted"/>
<dbReference type="Gene3D" id="3.40.50.300">
    <property type="entry name" value="P-loop containing nucleotide triphosphate hydrolases"/>
    <property type="match status" value="1"/>
</dbReference>
<sequence>MTTTFRLNTVTLDTVEGQVEYSFAADLTILAGPTAVGKTTLLEAIKYGFGGDGMLAPVVVSSVTAVSIDVTLGQGRYLLTRSVDPGKRRTVRVTDLKSGERLPDHSTELNDTPSLSGLLMGALGFADDMRAAARASGSTRAGARITFSDIYSYLYVPQADINRDIARSHDQYLAPKRKAVFELLFGLTDQSLLALRSRATQLNGEVDEAKKETTTIRNFLATTRTTSKEEALNAHGDARNDQIATEAALRVLREEITPAVDHETQVLRDLLTDGERRLAEARSATTALIRQSTELTAEKRRVEGDIARLRRMRDAGARIANIEFVACPRCMQSLTNRPVADGTCRVCLQPDPVAGHTDTDQYEERQLASQLREMDDQLAAIAGQLHVTNDAVTDREKLVRELTIDIEHRTAARVTPRLQAFADASGRLATALARQRELDGVLRQWDRVDDLIAAEERLAADRDAIRSEIARREEAIDERRGEILTELNAEFNRALRSIGVPGIKTAHIHPTNYLPILNGEPFFKMSRGGGIITATQIAYWTTMLYVVVSRGDTYYPSFLLIDSPRMALNSATDISTALYRRLRALSGALPGKLQMIVADNELPDAVQRDFAELDFDYEHPTVGTIAHPGPNAVQPVSQDDAQ</sequence>
<dbReference type="InterPro" id="IPR027417">
    <property type="entry name" value="P-loop_NTPase"/>
</dbReference>
<reference evidence="2 3" key="1">
    <citation type="submission" date="2021-01" db="EMBL/GenBank/DDBJ databases">
        <title>Whole genome shotgun sequence of Actinoplanes humidus NBRC 14915.</title>
        <authorList>
            <person name="Komaki H."/>
            <person name="Tamura T."/>
        </authorList>
    </citation>
    <scope>NUCLEOTIDE SEQUENCE [LARGE SCALE GENOMIC DNA]</scope>
    <source>
        <strain evidence="2 3">NBRC 14915</strain>
    </source>
</reference>
<dbReference type="EMBL" id="BOMN01000142">
    <property type="protein sequence ID" value="GIE26318.1"/>
    <property type="molecule type" value="Genomic_DNA"/>
</dbReference>
<name>A0ABQ4A6Q6_9ACTN</name>
<comment type="caution">
    <text evidence="2">The sequence shown here is derived from an EMBL/GenBank/DDBJ whole genome shotgun (WGS) entry which is preliminary data.</text>
</comment>
<accession>A0ABQ4A6Q6</accession>
<evidence type="ECO:0008006" key="4">
    <source>
        <dbReference type="Google" id="ProtNLM"/>
    </source>
</evidence>
<evidence type="ECO:0000313" key="2">
    <source>
        <dbReference type="EMBL" id="GIE26318.1"/>
    </source>
</evidence>
<organism evidence="2 3">
    <name type="scientific">Winogradskya humida</name>
    <dbReference type="NCBI Taxonomy" id="113566"/>
    <lineage>
        <taxon>Bacteria</taxon>
        <taxon>Bacillati</taxon>
        <taxon>Actinomycetota</taxon>
        <taxon>Actinomycetes</taxon>
        <taxon>Micromonosporales</taxon>
        <taxon>Micromonosporaceae</taxon>
        <taxon>Winogradskya</taxon>
    </lineage>
</organism>
<protein>
    <recommendedName>
        <fullName evidence="4">AAA domain-containing protein</fullName>
    </recommendedName>
</protein>
<dbReference type="Proteomes" id="UP000603200">
    <property type="component" value="Unassembled WGS sequence"/>
</dbReference>
<feature type="region of interest" description="Disordered" evidence="1">
    <location>
        <begin position="623"/>
        <end position="642"/>
    </location>
</feature>
<gene>
    <name evidence="2" type="ORF">Ahu01nite_094200</name>
</gene>
<keyword evidence="3" id="KW-1185">Reference proteome</keyword>
<dbReference type="RefSeq" id="WP_203843229.1">
    <property type="nucleotide sequence ID" value="NZ_BAAATV010000033.1"/>
</dbReference>
<evidence type="ECO:0000313" key="3">
    <source>
        <dbReference type="Proteomes" id="UP000603200"/>
    </source>
</evidence>